<dbReference type="AlphaFoldDB" id="K3XPS6"/>
<dbReference type="InParanoid" id="K3XPS6"/>
<evidence type="ECO:0000256" key="8">
    <source>
        <dbReference type="ARBA" id="ARBA00022692"/>
    </source>
</evidence>
<organism evidence="15 16">
    <name type="scientific">Setaria italica</name>
    <name type="common">Foxtail millet</name>
    <name type="synonym">Panicum italicum</name>
    <dbReference type="NCBI Taxonomy" id="4555"/>
    <lineage>
        <taxon>Eukaryota</taxon>
        <taxon>Viridiplantae</taxon>
        <taxon>Streptophyta</taxon>
        <taxon>Embryophyta</taxon>
        <taxon>Tracheophyta</taxon>
        <taxon>Spermatophyta</taxon>
        <taxon>Magnoliopsida</taxon>
        <taxon>Liliopsida</taxon>
        <taxon>Poales</taxon>
        <taxon>Poaceae</taxon>
        <taxon>PACMAD clade</taxon>
        <taxon>Panicoideae</taxon>
        <taxon>Panicodae</taxon>
        <taxon>Paniceae</taxon>
        <taxon>Cenchrinae</taxon>
        <taxon>Setaria</taxon>
    </lineage>
</organism>
<feature type="transmembrane region" description="Helical" evidence="14">
    <location>
        <begin position="129"/>
        <end position="150"/>
    </location>
</feature>
<keyword evidence="11 14" id="KW-0472">Membrane</keyword>
<accession>K3XPS6</accession>
<reference evidence="16" key="1">
    <citation type="journal article" date="2012" name="Nat. Biotechnol.">
        <title>Reference genome sequence of the model plant Setaria.</title>
        <authorList>
            <person name="Bennetzen J.L."/>
            <person name="Schmutz J."/>
            <person name="Wang H."/>
            <person name="Percifield R."/>
            <person name="Hawkins J."/>
            <person name="Pontaroli A.C."/>
            <person name="Estep M."/>
            <person name="Feng L."/>
            <person name="Vaughn J.N."/>
            <person name="Grimwood J."/>
            <person name="Jenkins J."/>
            <person name="Barry K."/>
            <person name="Lindquist E."/>
            <person name="Hellsten U."/>
            <person name="Deshpande S."/>
            <person name="Wang X."/>
            <person name="Wu X."/>
            <person name="Mitros T."/>
            <person name="Triplett J."/>
            <person name="Yang X."/>
            <person name="Ye C.Y."/>
            <person name="Mauro-Herrera M."/>
            <person name="Wang L."/>
            <person name="Li P."/>
            <person name="Sharma M."/>
            <person name="Sharma R."/>
            <person name="Ronald P.C."/>
            <person name="Panaud O."/>
            <person name="Kellogg E.A."/>
            <person name="Brutnell T.P."/>
            <person name="Doust A.N."/>
            <person name="Tuskan G.A."/>
            <person name="Rokhsar D."/>
            <person name="Devos K.M."/>
        </authorList>
    </citation>
    <scope>NUCLEOTIDE SEQUENCE [LARGE SCALE GENOMIC DNA]</scope>
    <source>
        <strain evidence="16">cv. Yugu1</strain>
    </source>
</reference>
<sequence length="161" mass="17635">RQRGFCSWSQTSGRELLIWTSFAIVGSAEPELWFLIPSSSNEEYSRRPFAMERRAARRSGAYRKGAAMHPEHKQQMQQRRPQGTAASRGQGPVTPPGYFTAELVLAFLFVAVSLAFLPLVLPPLSPPPLLLLVVPVGLLAVLVALAFVPLDAQSHLVGSSR</sequence>
<dbReference type="PANTHER" id="PTHR36023:SF5">
    <property type="entry name" value="OS01G0888800 PROTEIN"/>
    <property type="match status" value="1"/>
</dbReference>
<dbReference type="GO" id="GO:0009725">
    <property type="term" value="P:response to hormone"/>
    <property type="evidence" value="ECO:0007669"/>
    <property type="project" value="UniProtKB-ARBA"/>
</dbReference>
<evidence type="ECO:0000256" key="1">
    <source>
        <dbReference type="ARBA" id="ARBA00004123"/>
    </source>
</evidence>
<dbReference type="GO" id="GO:0005634">
    <property type="term" value="C:nucleus"/>
    <property type="evidence" value="ECO:0007669"/>
    <property type="project" value="UniProtKB-SubCell"/>
</dbReference>
<evidence type="ECO:0000256" key="2">
    <source>
        <dbReference type="ARBA" id="ARBA00004141"/>
    </source>
</evidence>
<evidence type="ECO:0000256" key="11">
    <source>
        <dbReference type="ARBA" id="ARBA00023136"/>
    </source>
</evidence>
<evidence type="ECO:0000256" key="10">
    <source>
        <dbReference type="ARBA" id="ARBA00022989"/>
    </source>
</evidence>
<dbReference type="Proteomes" id="UP000004995">
    <property type="component" value="Unassembled WGS sequence"/>
</dbReference>
<dbReference type="EMBL" id="AGNK02003407">
    <property type="status" value="NOT_ANNOTATED_CDS"/>
    <property type="molecule type" value="Genomic_DNA"/>
</dbReference>
<feature type="compositionally biased region" description="Polar residues" evidence="13">
    <location>
        <begin position="75"/>
        <end position="87"/>
    </location>
</feature>
<dbReference type="HOGENOM" id="CLU_132308_0_1_1"/>
<evidence type="ECO:0000256" key="12">
    <source>
        <dbReference type="ARBA" id="ARBA00023242"/>
    </source>
</evidence>
<keyword evidence="16" id="KW-1185">Reference proteome</keyword>
<name>K3XPS6_SETIT</name>
<dbReference type="EnsemblPlants" id="KQL08059">
    <property type="protein sequence ID" value="KQL08059"/>
    <property type="gene ID" value="SETIT_003905mg"/>
</dbReference>
<evidence type="ECO:0000256" key="14">
    <source>
        <dbReference type="SAM" id="Phobius"/>
    </source>
</evidence>
<dbReference type="eggNOG" id="ENOG502R6TH">
    <property type="taxonomic scope" value="Eukaryota"/>
</dbReference>
<dbReference type="FunCoup" id="K3XPS6">
    <property type="interactions" value="2"/>
</dbReference>
<dbReference type="InterPro" id="IPR037468">
    <property type="entry name" value="ARGOS/ARL/OSR1"/>
</dbReference>
<evidence type="ECO:0000256" key="13">
    <source>
        <dbReference type="SAM" id="MobiDB-lite"/>
    </source>
</evidence>
<keyword evidence="9" id="KW-0256">Endoplasmic reticulum</keyword>
<keyword evidence="7" id="KW-0963">Cytoplasm</keyword>
<evidence type="ECO:0000313" key="15">
    <source>
        <dbReference type="EnsemblPlants" id="KQL08059"/>
    </source>
</evidence>
<evidence type="ECO:0000256" key="3">
    <source>
        <dbReference type="ARBA" id="ARBA00004240"/>
    </source>
</evidence>
<comment type="subcellular location">
    <subcellularLocation>
        <location evidence="4">Cytoplasm</location>
    </subcellularLocation>
    <subcellularLocation>
        <location evidence="3">Endoplasmic reticulum</location>
    </subcellularLocation>
    <subcellularLocation>
        <location evidence="2">Membrane</location>
        <topology evidence="2">Multi-pass membrane protein</topology>
    </subcellularLocation>
    <subcellularLocation>
        <location evidence="1">Nucleus</location>
    </subcellularLocation>
</comment>
<evidence type="ECO:0000256" key="7">
    <source>
        <dbReference type="ARBA" id="ARBA00022490"/>
    </source>
</evidence>
<proteinExistence type="inferred from homology"/>
<keyword evidence="8 14" id="KW-0812">Transmembrane</keyword>
<evidence type="ECO:0000313" key="16">
    <source>
        <dbReference type="Proteomes" id="UP000004995"/>
    </source>
</evidence>
<feature type="transmembrane region" description="Helical" evidence="14">
    <location>
        <begin position="97"/>
        <end position="117"/>
    </location>
</feature>
<feature type="region of interest" description="Disordered" evidence="13">
    <location>
        <begin position="59"/>
        <end position="91"/>
    </location>
</feature>
<evidence type="ECO:0000256" key="5">
    <source>
        <dbReference type="ARBA" id="ARBA00006891"/>
    </source>
</evidence>
<keyword evidence="6" id="KW-0217">Developmental protein</keyword>
<keyword evidence="12" id="KW-0539">Nucleus</keyword>
<keyword evidence="10 14" id="KW-1133">Transmembrane helix</keyword>
<evidence type="ECO:0000256" key="6">
    <source>
        <dbReference type="ARBA" id="ARBA00022473"/>
    </source>
</evidence>
<comment type="similarity">
    <text evidence="5">Belongs to the plant organ size related (OSR) protein family.</text>
</comment>
<dbReference type="Gramene" id="KQL08059">
    <property type="protein sequence ID" value="KQL08059"/>
    <property type="gene ID" value="SETIT_003905mg"/>
</dbReference>
<dbReference type="PANTHER" id="PTHR36023">
    <property type="entry name" value="ARGOS-LIKE PROTEIN"/>
    <property type="match status" value="1"/>
</dbReference>
<dbReference type="GO" id="GO:0046622">
    <property type="term" value="P:positive regulation of organ growth"/>
    <property type="evidence" value="ECO:0007669"/>
    <property type="project" value="InterPro"/>
</dbReference>
<dbReference type="GO" id="GO:0005783">
    <property type="term" value="C:endoplasmic reticulum"/>
    <property type="evidence" value="ECO:0007669"/>
    <property type="project" value="UniProtKB-SubCell"/>
</dbReference>
<evidence type="ECO:0000256" key="4">
    <source>
        <dbReference type="ARBA" id="ARBA00004496"/>
    </source>
</evidence>
<dbReference type="GO" id="GO:0016020">
    <property type="term" value="C:membrane"/>
    <property type="evidence" value="ECO:0007669"/>
    <property type="project" value="UniProtKB-SubCell"/>
</dbReference>
<reference evidence="15" key="2">
    <citation type="submission" date="2018-08" db="UniProtKB">
        <authorList>
            <consortium name="EnsemblPlants"/>
        </authorList>
    </citation>
    <scope>IDENTIFICATION</scope>
    <source>
        <strain evidence="15">Yugu1</strain>
    </source>
</reference>
<evidence type="ECO:0000256" key="9">
    <source>
        <dbReference type="ARBA" id="ARBA00022824"/>
    </source>
</evidence>
<evidence type="ECO:0008006" key="17">
    <source>
        <dbReference type="Google" id="ProtNLM"/>
    </source>
</evidence>
<dbReference type="OMA" id="KRTHMAA"/>
<protein>
    <recommendedName>
        <fullName evidence="17">ARGOS-like protein</fullName>
    </recommendedName>
</protein>